<reference evidence="1" key="1">
    <citation type="submission" date="2023-11" db="EMBL/GenBank/DDBJ databases">
        <title>Genome assemblies of two species of porcelain crab, Petrolisthes cinctipes and Petrolisthes manimaculis (Anomura: Porcellanidae).</title>
        <authorList>
            <person name="Angst P."/>
        </authorList>
    </citation>
    <scope>NUCLEOTIDE SEQUENCE</scope>
    <source>
        <strain evidence="1">PB745_02</strain>
        <tissue evidence="1">Gill</tissue>
    </source>
</reference>
<accession>A0AAE1U7A8</accession>
<proteinExistence type="predicted"/>
<protein>
    <submittedName>
        <fullName evidence="1">Uncharacterized protein</fullName>
    </submittedName>
</protein>
<evidence type="ECO:0000313" key="2">
    <source>
        <dbReference type="Proteomes" id="UP001292094"/>
    </source>
</evidence>
<dbReference type="Proteomes" id="UP001292094">
    <property type="component" value="Unassembled WGS sequence"/>
</dbReference>
<sequence>MERCGGGERGHVSLRQFFTHVTNSVVLAVVASEVGEVEVETLLDKLTSWSVDALSTHMTVNLLTCGQLRLVDGGVAVYNEVEPPGGRLFLCEEQVWAVLKVEGVAATKGGGAGCGEAGRGGGGGGRQLHVYAALNVGREGWCVLTTNFHTLIHVLRDHNMCTDKLTAQSQYEERDKFMRGQEQCVCEETNNCKENATNCVNETNCLTDNNCEHYATNNCKQEGKGDYLVVPRVRASQRQHPMRPFSFRWFMYRVKQARQMAYMMLVDSEEALRMVESQVHYYLSQSDPDSGWCLLAGFDVQTREHRAVGRHSLTQPALEVVRKEPEAREFLVGVRPLLKERETCNVNEFLRNFTRINPVRWDEALEIVCGEVSLREAAFHSVCHLPLSYLQQHAPSHLYTVVSHTHTLPWTPEPDLKTAQDVT</sequence>
<evidence type="ECO:0000313" key="1">
    <source>
        <dbReference type="EMBL" id="KAK4313113.1"/>
    </source>
</evidence>
<name>A0AAE1U7A8_9EUCA</name>
<comment type="caution">
    <text evidence="1">The sequence shown here is derived from an EMBL/GenBank/DDBJ whole genome shotgun (WGS) entry which is preliminary data.</text>
</comment>
<dbReference type="EMBL" id="JAWZYT010001350">
    <property type="protein sequence ID" value="KAK4313113.1"/>
    <property type="molecule type" value="Genomic_DNA"/>
</dbReference>
<dbReference type="AlphaFoldDB" id="A0AAE1U7A8"/>
<gene>
    <name evidence="1" type="ORF">Pmani_015512</name>
</gene>
<organism evidence="1 2">
    <name type="scientific">Petrolisthes manimaculis</name>
    <dbReference type="NCBI Taxonomy" id="1843537"/>
    <lineage>
        <taxon>Eukaryota</taxon>
        <taxon>Metazoa</taxon>
        <taxon>Ecdysozoa</taxon>
        <taxon>Arthropoda</taxon>
        <taxon>Crustacea</taxon>
        <taxon>Multicrustacea</taxon>
        <taxon>Malacostraca</taxon>
        <taxon>Eumalacostraca</taxon>
        <taxon>Eucarida</taxon>
        <taxon>Decapoda</taxon>
        <taxon>Pleocyemata</taxon>
        <taxon>Anomura</taxon>
        <taxon>Galatheoidea</taxon>
        <taxon>Porcellanidae</taxon>
        <taxon>Petrolisthes</taxon>
    </lineage>
</organism>
<keyword evidence="2" id="KW-1185">Reference proteome</keyword>